<dbReference type="Proteomes" id="UP001214043">
    <property type="component" value="Chromosome"/>
</dbReference>
<dbReference type="KEGG" id="hfl:PUV54_14700"/>
<keyword evidence="1" id="KW-1133">Transmembrane helix</keyword>
<keyword evidence="1" id="KW-0812">Transmembrane</keyword>
<keyword evidence="3" id="KW-1185">Reference proteome</keyword>
<protein>
    <submittedName>
        <fullName evidence="2">Uncharacterized protein</fullName>
    </submittedName>
</protein>
<accession>A0AAF0CFN7</accession>
<keyword evidence="1" id="KW-0472">Membrane</keyword>
<dbReference type="AlphaFoldDB" id="A0AAF0CFN7"/>
<feature type="transmembrane region" description="Helical" evidence="1">
    <location>
        <begin position="6"/>
        <end position="25"/>
    </location>
</feature>
<organism evidence="2 3">
    <name type="scientific">Hyphococcus flavus</name>
    <dbReference type="NCBI Taxonomy" id="1866326"/>
    <lineage>
        <taxon>Bacteria</taxon>
        <taxon>Pseudomonadati</taxon>
        <taxon>Pseudomonadota</taxon>
        <taxon>Alphaproteobacteria</taxon>
        <taxon>Parvularculales</taxon>
        <taxon>Parvularculaceae</taxon>
        <taxon>Hyphococcus</taxon>
    </lineage>
</organism>
<reference evidence="2" key="1">
    <citation type="submission" date="2023-02" db="EMBL/GenBank/DDBJ databases">
        <title>Genome sequence of Hyphococcus flavus.</title>
        <authorList>
            <person name="Rong J.-C."/>
            <person name="Zhao Q."/>
            <person name="Yi M."/>
            <person name="Wu J.-Y."/>
        </authorList>
    </citation>
    <scope>NUCLEOTIDE SEQUENCE</scope>
    <source>
        <strain evidence="2">MCCC 1K03223</strain>
    </source>
</reference>
<proteinExistence type="predicted"/>
<sequence>MTPRHWLLFAFIAVLLIAGVLLIVANGNRSGPTVDEVEVSSE</sequence>
<dbReference type="EMBL" id="CP118166">
    <property type="protein sequence ID" value="WDI31198.1"/>
    <property type="molecule type" value="Genomic_DNA"/>
</dbReference>
<evidence type="ECO:0000313" key="3">
    <source>
        <dbReference type="Proteomes" id="UP001214043"/>
    </source>
</evidence>
<name>A0AAF0CFN7_9PROT</name>
<evidence type="ECO:0000313" key="2">
    <source>
        <dbReference type="EMBL" id="WDI31198.1"/>
    </source>
</evidence>
<evidence type="ECO:0000256" key="1">
    <source>
        <dbReference type="SAM" id="Phobius"/>
    </source>
</evidence>
<dbReference type="RefSeq" id="WP_274493029.1">
    <property type="nucleotide sequence ID" value="NZ_CP118166.1"/>
</dbReference>
<gene>
    <name evidence="2" type="ORF">PUV54_14700</name>
</gene>